<reference evidence="4 5" key="1">
    <citation type="submission" date="2017-01" db="EMBL/GenBank/DDBJ databases">
        <title>Novel large sulfur bacteria in the metagenomes of groundwater-fed chemosynthetic microbial mats in the Lake Huron basin.</title>
        <authorList>
            <person name="Sharrar A.M."/>
            <person name="Flood B.E."/>
            <person name="Bailey J.V."/>
            <person name="Jones D.S."/>
            <person name="Biddanda B."/>
            <person name="Ruberg S.A."/>
            <person name="Marcus D.N."/>
            <person name="Dick G.J."/>
        </authorList>
    </citation>
    <scope>NUCLEOTIDE SEQUENCE [LARGE SCALE GENOMIC DNA]</scope>
    <source>
        <strain evidence="4">A8</strain>
    </source>
</reference>
<dbReference type="GO" id="GO:0016301">
    <property type="term" value="F:kinase activity"/>
    <property type="evidence" value="ECO:0007669"/>
    <property type="project" value="UniProtKB-KW"/>
</dbReference>
<dbReference type="EMBL" id="MTEJ01000065">
    <property type="protein sequence ID" value="OQX12471.1"/>
    <property type="molecule type" value="Genomic_DNA"/>
</dbReference>
<dbReference type="InterPro" id="IPR051257">
    <property type="entry name" value="Diverse_CBS-Domain"/>
</dbReference>
<name>A0A1Y1QRZ2_9GAMM</name>
<dbReference type="InterPro" id="IPR000644">
    <property type="entry name" value="CBS_dom"/>
</dbReference>
<evidence type="ECO:0000256" key="1">
    <source>
        <dbReference type="ARBA" id="ARBA00023122"/>
    </source>
</evidence>
<dbReference type="Gene3D" id="3.10.580.10">
    <property type="entry name" value="CBS-domain"/>
    <property type="match status" value="1"/>
</dbReference>
<keyword evidence="4" id="KW-0808">Transferase</keyword>
<dbReference type="CDD" id="cd04623">
    <property type="entry name" value="CBS_pair_bac_euk"/>
    <property type="match status" value="1"/>
</dbReference>
<keyword evidence="1 2" id="KW-0129">CBS domain</keyword>
<evidence type="ECO:0000313" key="4">
    <source>
        <dbReference type="EMBL" id="OQX12471.1"/>
    </source>
</evidence>
<feature type="domain" description="CBS" evidence="3">
    <location>
        <begin position="76"/>
        <end position="131"/>
    </location>
</feature>
<keyword evidence="4" id="KW-0418">Kinase</keyword>
<organism evidence="4 5">
    <name type="scientific">Thiothrix lacustris</name>
    <dbReference type="NCBI Taxonomy" id="525917"/>
    <lineage>
        <taxon>Bacteria</taxon>
        <taxon>Pseudomonadati</taxon>
        <taxon>Pseudomonadota</taxon>
        <taxon>Gammaproteobacteria</taxon>
        <taxon>Thiotrichales</taxon>
        <taxon>Thiotrichaceae</taxon>
        <taxon>Thiothrix</taxon>
    </lineage>
</organism>
<dbReference type="PROSITE" id="PS51371">
    <property type="entry name" value="CBS"/>
    <property type="match status" value="2"/>
</dbReference>
<evidence type="ECO:0000313" key="5">
    <source>
        <dbReference type="Proteomes" id="UP000192491"/>
    </source>
</evidence>
<feature type="domain" description="CBS" evidence="3">
    <location>
        <begin position="9"/>
        <end position="68"/>
    </location>
</feature>
<dbReference type="SUPFAM" id="SSF54631">
    <property type="entry name" value="CBS-domain pair"/>
    <property type="match status" value="1"/>
</dbReference>
<dbReference type="Pfam" id="PF00571">
    <property type="entry name" value="CBS"/>
    <property type="match status" value="2"/>
</dbReference>
<sequence length="142" mass="15730">MKTVSDILAKKGTDILSISPSVTVIDAVKAMAQQKVGALLVLETGKLRGIVSEQDYTRKVILTCLNAEQLLVQDIMTQQVVVTRPDQPIQEVMAIMTERRIRHLPVMHNGELVGLVSIGDLVKEIISDQQFIIAQLEHYIQG</sequence>
<proteinExistence type="predicted"/>
<evidence type="ECO:0000256" key="2">
    <source>
        <dbReference type="PROSITE-ProRule" id="PRU00703"/>
    </source>
</evidence>
<protein>
    <submittedName>
        <fullName evidence="4">Histidine kinase</fullName>
    </submittedName>
</protein>
<dbReference type="Proteomes" id="UP000192491">
    <property type="component" value="Unassembled WGS sequence"/>
</dbReference>
<evidence type="ECO:0000259" key="3">
    <source>
        <dbReference type="PROSITE" id="PS51371"/>
    </source>
</evidence>
<dbReference type="InterPro" id="IPR046342">
    <property type="entry name" value="CBS_dom_sf"/>
</dbReference>
<comment type="caution">
    <text evidence="4">The sequence shown here is derived from an EMBL/GenBank/DDBJ whole genome shotgun (WGS) entry which is preliminary data.</text>
</comment>
<gene>
    <name evidence="4" type="ORF">BWK73_14795</name>
</gene>
<dbReference type="AlphaFoldDB" id="A0A1Y1QRZ2"/>
<dbReference type="PANTHER" id="PTHR43080:SF2">
    <property type="entry name" value="CBS DOMAIN-CONTAINING PROTEIN"/>
    <property type="match status" value="1"/>
</dbReference>
<dbReference type="SMART" id="SM00116">
    <property type="entry name" value="CBS"/>
    <property type="match status" value="2"/>
</dbReference>
<dbReference type="PANTHER" id="PTHR43080">
    <property type="entry name" value="CBS DOMAIN-CONTAINING PROTEIN CBSX3, MITOCHONDRIAL"/>
    <property type="match status" value="1"/>
</dbReference>
<dbReference type="InterPro" id="IPR044725">
    <property type="entry name" value="CBSX3_CBS_dom"/>
</dbReference>
<accession>A0A1Y1QRZ2</accession>